<proteinExistence type="predicted"/>
<dbReference type="InterPro" id="IPR014710">
    <property type="entry name" value="RmlC-like_jellyroll"/>
</dbReference>
<dbReference type="InterPro" id="IPR047263">
    <property type="entry name" value="HNL-like_cupin"/>
</dbReference>
<reference evidence="3 4" key="1">
    <citation type="submission" date="2019-07" db="EMBL/GenBank/DDBJ databases">
        <title>Whole genome shotgun sequence of Pseudonocardia sulfidoxydans NBRC 16205.</title>
        <authorList>
            <person name="Hosoyama A."/>
            <person name="Uohara A."/>
            <person name="Ohji S."/>
            <person name="Ichikawa N."/>
        </authorList>
    </citation>
    <scope>NUCLEOTIDE SEQUENCE [LARGE SCALE GENOMIC DNA]</scope>
    <source>
        <strain evidence="3 4">NBRC 16205</strain>
    </source>
</reference>
<evidence type="ECO:0000313" key="3">
    <source>
        <dbReference type="EMBL" id="GEL21991.1"/>
    </source>
</evidence>
<dbReference type="PANTHER" id="PTHR43698:SF1">
    <property type="entry name" value="BLL4564 PROTEIN"/>
    <property type="match status" value="1"/>
</dbReference>
<dbReference type="InterPro" id="IPR011051">
    <property type="entry name" value="RmlC_Cupin_sf"/>
</dbReference>
<comment type="caution">
    <text evidence="3">The sequence shown here is derived from an EMBL/GenBank/DDBJ whole genome shotgun (WGS) entry which is preliminary data.</text>
</comment>
<organism evidence="3 4">
    <name type="scientific">Pseudonocardia sulfidoxydans NBRC 16205</name>
    <dbReference type="NCBI Taxonomy" id="1223511"/>
    <lineage>
        <taxon>Bacteria</taxon>
        <taxon>Bacillati</taxon>
        <taxon>Actinomycetota</taxon>
        <taxon>Actinomycetes</taxon>
        <taxon>Pseudonocardiales</taxon>
        <taxon>Pseudonocardiaceae</taxon>
        <taxon>Pseudonocardia</taxon>
    </lineage>
</organism>
<dbReference type="SUPFAM" id="SSF51182">
    <property type="entry name" value="RmlC-like cupins"/>
    <property type="match status" value="1"/>
</dbReference>
<dbReference type="InterPro" id="IPR013096">
    <property type="entry name" value="Cupin_2"/>
</dbReference>
<dbReference type="Proteomes" id="UP000321685">
    <property type="component" value="Unassembled WGS sequence"/>
</dbReference>
<dbReference type="PANTHER" id="PTHR43698">
    <property type="entry name" value="RIBD C-TERMINAL DOMAIN CONTAINING PROTEIN"/>
    <property type="match status" value="1"/>
</dbReference>
<feature type="domain" description="Cupin type-2" evidence="2">
    <location>
        <begin position="66"/>
        <end position="131"/>
    </location>
</feature>
<evidence type="ECO:0000259" key="2">
    <source>
        <dbReference type="Pfam" id="PF07883"/>
    </source>
</evidence>
<accession>A0A511DB23</accession>
<sequence length="155" mass="16522">MSDSPTKHDRSATTGPVGDDREVDVEIVRGRAPEGTPTQVRSDTFTGTVYGDPVLPATDGTTIGSVTFTPGARTYWHSHTAGQLLVVTAGLGWVCTKGSTPEVVRAGDLIWVPPGEEHWHGGTADTIMTHLAVSLGPTNWADEVAQHDYLSREDT</sequence>
<gene>
    <name evidence="3" type="ORF">PSU4_09450</name>
</gene>
<dbReference type="Gene3D" id="2.60.120.10">
    <property type="entry name" value="Jelly Rolls"/>
    <property type="match status" value="1"/>
</dbReference>
<evidence type="ECO:0000313" key="4">
    <source>
        <dbReference type="Proteomes" id="UP000321685"/>
    </source>
</evidence>
<keyword evidence="4" id="KW-1185">Reference proteome</keyword>
<dbReference type="CDD" id="cd02233">
    <property type="entry name" value="cupin_HNL-like"/>
    <property type="match status" value="1"/>
</dbReference>
<name>A0A511DB23_9PSEU</name>
<dbReference type="AlphaFoldDB" id="A0A511DB23"/>
<evidence type="ECO:0000256" key="1">
    <source>
        <dbReference type="SAM" id="MobiDB-lite"/>
    </source>
</evidence>
<dbReference type="Pfam" id="PF07883">
    <property type="entry name" value="Cupin_2"/>
    <property type="match status" value="1"/>
</dbReference>
<dbReference type="EMBL" id="BJVJ01000005">
    <property type="protein sequence ID" value="GEL21991.1"/>
    <property type="molecule type" value="Genomic_DNA"/>
</dbReference>
<feature type="region of interest" description="Disordered" evidence="1">
    <location>
        <begin position="1"/>
        <end position="23"/>
    </location>
</feature>
<protein>
    <recommendedName>
        <fullName evidence="2">Cupin type-2 domain-containing protein</fullName>
    </recommendedName>
</protein>
<feature type="compositionally biased region" description="Basic and acidic residues" evidence="1">
    <location>
        <begin position="1"/>
        <end position="11"/>
    </location>
</feature>